<reference evidence="2" key="1">
    <citation type="journal article" date="2023" name="Phytobiomes J">
        <title>Deciphering the key players within the bacterial microbiota associated with aerial crown gall tumors on rhododendron: Insights into the gallobiome.</title>
        <authorList>
            <person name="Kuzmanovic N."/>
            <person name="Nesme J."/>
            <person name="Wolf J."/>
            <person name="Neumann-Schaal M."/>
            <person name="Petersen J."/>
            <person name="Fernandez-Gnecco G."/>
            <person name="Sproeer C."/>
            <person name="Bunk B."/>
            <person name="Overmann J."/>
            <person name="Sorensen S.J."/>
            <person name="Idczak E."/>
            <person name="Smalla K."/>
        </authorList>
    </citation>
    <scope>NUCLEOTIDE SEQUENCE</scope>
    <source>
        <strain evidence="2">Rho-11.1</strain>
    </source>
</reference>
<evidence type="ECO:0000256" key="1">
    <source>
        <dbReference type="SAM" id="MobiDB-lite"/>
    </source>
</evidence>
<gene>
    <name evidence="2" type="ORF">RMR22_26185</name>
</gene>
<dbReference type="RefSeq" id="WP_320203798.1">
    <property type="nucleotide sequence ID" value="NZ_CP192782.1"/>
</dbReference>
<dbReference type="Pfam" id="PF13665">
    <property type="entry name" value="Tox-PAAR-like"/>
    <property type="match status" value="1"/>
</dbReference>
<dbReference type="EMBL" id="JAVRAF010000027">
    <property type="protein sequence ID" value="MDX8305723.1"/>
    <property type="molecule type" value="Genomic_DNA"/>
</dbReference>
<proteinExistence type="predicted"/>
<evidence type="ECO:0000313" key="2">
    <source>
        <dbReference type="EMBL" id="MDX8305723.1"/>
    </source>
</evidence>
<feature type="compositionally biased region" description="Pro residues" evidence="1">
    <location>
        <begin position="198"/>
        <end position="212"/>
    </location>
</feature>
<dbReference type="AlphaFoldDB" id="A0AAW9FMT1"/>
<feature type="region of interest" description="Disordered" evidence="1">
    <location>
        <begin position="197"/>
        <end position="217"/>
    </location>
</feature>
<accession>A0AAW9FMT1</accession>
<organism evidence="2">
    <name type="scientific">Agrobacterium rosae</name>
    <dbReference type="NCBI Taxonomy" id="1972867"/>
    <lineage>
        <taxon>Bacteria</taxon>
        <taxon>Pseudomonadati</taxon>
        <taxon>Pseudomonadota</taxon>
        <taxon>Alphaproteobacteria</taxon>
        <taxon>Hyphomicrobiales</taxon>
        <taxon>Rhizobiaceae</taxon>
        <taxon>Rhizobium/Agrobacterium group</taxon>
        <taxon>Agrobacterium</taxon>
    </lineage>
</organism>
<protein>
    <submittedName>
        <fullName evidence="2">DUF4150 domain-containing protein</fullName>
    </submittedName>
</protein>
<comment type="caution">
    <text evidence="2">The sequence shown here is derived from an EMBL/GenBank/DDBJ whole genome shotgun (WGS) entry which is preliminary data.</text>
</comment>
<sequence length="506" mass="56182">MSISPDDYIGEPGYPAPWATSTVREGLRDTDDARIVSLSPDVCLTPIGSSVVPIPYPVVDFCGHDKNFTPSVRFKRKKAMVMRSCTTHVHGDKPGVRKGRKSGTVESICEPIEHADQVRAEGSFIIRHLDRFHMNNRNTVGEAIFVRDTKTYDRLEDDDPVPGSLRWVKGSDEGRVMSDAPDEPLVMGAQYAQALPQTAPPPRVPTGLPSPRPITVNPSPAANDNIFQKPPHHINSKLAKVGKLARLGVWARRLSVVGILSEIFIPDNDMNLSDVVPQDDFEQKIKDLFKEGVDSGHDSQEMRDWAMEQIRLHKQRKREEEERKSLPLPRTKPVRISRDEYRKKCEIDRYGRMRNICRLYGMEAHHIVPDWTLRYGARADATKRIKNLPSLNDGMSICVIGNAAMQDTEHNEAHLGDSAIEGIGRRSNPPGTALLSQVLTISTKAMVAARPDCAKEIVTKASGQFAGSDPNQLVRAVKDIRVNPLEADTIEALKSGAKSPWKKGGP</sequence>
<name>A0AAW9FMT1_9HYPH</name>